<dbReference type="GO" id="GO:0007059">
    <property type="term" value="P:chromosome segregation"/>
    <property type="evidence" value="ECO:0007669"/>
    <property type="project" value="TreeGrafter"/>
</dbReference>
<dbReference type="GO" id="GO:0008017">
    <property type="term" value="F:microtubule binding"/>
    <property type="evidence" value="ECO:0007669"/>
    <property type="project" value="TreeGrafter"/>
</dbReference>
<dbReference type="InterPro" id="IPR013252">
    <property type="entry name" value="Ndc80_Spc24"/>
</dbReference>
<name>A0A9P5PNT4_9AGAR</name>
<feature type="coiled-coil region" evidence="11">
    <location>
        <begin position="28"/>
        <end position="66"/>
    </location>
</feature>
<keyword evidence="3 10" id="KW-0132">Cell division</keyword>
<dbReference type="AlphaFoldDB" id="A0A9P5PNT4"/>
<evidence type="ECO:0000256" key="1">
    <source>
        <dbReference type="ARBA" id="ARBA00007804"/>
    </source>
</evidence>
<evidence type="ECO:0000256" key="8">
    <source>
        <dbReference type="ARBA" id="ARBA00023306"/>
    </source>
</evidence>
<keyword evidence="5 10" id="KW-0995">Kinetochore</keyword>
<keyword evidence="2 10" id="KW-0158">Chromosome</keyword>
<comment type="caution">
    <text evidence="12">The sequence shown here is derived from an EMBL/GenBank/DDBJ whole genome shotgun (WGS) entry which is preliminary data.</text>
</comment>
<keyword evidence="13" id="KW-1185">Reference proteome</keyword>
<dbReference type="CDD" id="cd11565">
    <property type="entry name" value="RWD_Spc24"/>
    <property type="match status" value="1"/>
</dbReference>
<gene>
    <name evidence="12" type="ORF">BDP27DRAFT_1464100</name>
</gene>
<protein>
    <recommendedName>
        <fullName evidence="10">Kinetochore protein Spc24</fullName>
    </recommendedName>
</protein>
<dbReference type="PANTHER" id="PTHR22142">
    <property type="match status" value="1"/>
</dbReference>
<dbReference type="GO" id="GO:0005634">
    <property type="term" value="C:nucleus"/>
    <property type="evidence" value="ECO:0007669"/>
    <property type="project" value="UniProtKB-SubCell"/>
</dbReference>
<accession>A0A9P5PNT4</accession>
<evidence type="ECO:0000256" key="5">
    <source>
        <dbReference type="ARBA" id="ARBA00022838"/>
    </source>
</evidence>
<dbReference type="Proteomes" id="UP000772434">
    <property type="component" value="Unassembled WGS sequence"/>
</dbReference>
<comment type="subunit">
    <text evidence="10">Component of the NDC80 complex.</text>
</comment>
<dbReference type="EMBL" id="JADNRY010000106">
    <property type="protein sequence ID" value="KAF9065285.1"/>
    <property type="molecule type" value="Genomic_DNA"/>
</dbReference>
<evidence type="ECO:0000256" key="6">
    <source>
        <dbReference type="ARBA" id="ARBA00023054"/>
    </source>
</evidence>
<evidence type="ECO:0000256" key="9">
    <source>
        <dbReference type="ARBA" id="ARBA00023328"/>
    </source>
</evidence>
<evidence type="ECO:0000256" key="4">
    <source>
        <dbReference type="ARBA" id="ARBA00022776"/>
    </source>
</evidence>
<organism evidence="12 13">
    <name type="scientific">Rhodocollybia butyracea</name>
    <dbReference type="NCBI Taxonomy" id="206335"/>
    <lineage>
        <taxon>Eukaryota</taxon>
        <taxon>Fungi</taxon>
        <taxon>Dikarya</taxon>
        <taxon>Basidiomycota</taxon>
        <taxon>Agaricomycotina</taxon>
        <taxon>Agaricomycetes</taxon>
        <taxon>Agaricomycetidae</taxon>
        <taxon>Agaricales</taxon>
        <taxon>Marasmiineae</taxon>
        <taxon>Omphalotaceae</taxon>
        <taxon>Rhodocollybia</taxon>
    </lineage>
</organism>
<evidence type="ECO:0000256" key="3">
    <source>
        <dbReference type="ARBA" id="ARBA00022618"/>
    </source>
</evidence>
<dbReference type="Pfam" id="PF08286">
    <property type="entry name" value="Spc24"/>
    <property type="match status" value="1"/>
</dbReference>
<dbReference type="PANTHER" id="PTHR22142:SF2">
    <property type="entry name" value="KINETOCHORE PROTEIN SPC24"/>
    <property type="match status" value="1"/>
</dbReference>
<proteinExistence type="inferred from homology"/>
<dbReference type="GO" id="GO:0051301">
    <property type="term" value="P:cell division"/>
    <property type="evidence" value="ECO:0007669"/>
    <property type="project" value="UniProtKB-UniRule"/>
</dbReference>
<keyword evidence="9 10" id="KW-0137">Centromere</keyword>
<comment type="subcellular location">
    <subcellularLocation>
        <location evidence="10">Nucleus</location>
    </subcellularLocation>
    <subcellularLocation>
        <location evidence="10">Chromosome</location>
        <location evidence="10">Centromere</location>
        <location evidence="10">Kinetochore</location>
    </subcellularLocation>
</comment>
<comment type="function">
    <text evidence="10">Acts as a component of the essential kinetochore-associated NDC80 complex, which is required for chromosome segregation and spindle checkpoint activity.</text>
</comment>
<evidence type="ECO:0000256" key="7">
    <source>
        <dbReference type="ARBA" id="ARBA00023242"/>
    </source>
</evidence>
<dbReference type="OrthoDB" id="3344830at2759"/>
<keyword evidence="8 10" id="KW-0131">Cell cycle</keyword>
<evidence type="ECO:0000256" key="11">
    <source>
        <dbReference type="SAM" id="Coils"/>
    </source>
</evidence>
<keyword evidence="7 10" id="KW-0539">Nucleus</keyword>
<keyword evidence="4 10" id="KW-0498">Mitosis</keyword>
<evidence type="ECO:0000256" key="10">
    <source>
        <dbReference type="RuleBase" id="RU368011"/>
    </source>
</evidence>
<reference evidence="12" key="1">
    <citation type="submission" date="2020-11" db="EMBL/GenBank/DDBJ databases">
        <authorList>
            <consortium name="DOE Joint Genome Institute"/>
            <person name="Ahrendt S."/>
            <person name="Riley R."/>
            <person name="Andreopoulos W."/>
            <person name="Labutti K."/>
            <person name="Pangilinan J."/>
            <person name="Ruiz-Duenas F.J."/>
            <person name="Barrasa J.M."/>
            <person name="Sanchez-Garcia M."/>
            <person name="Camarero S."/>
            <person name="Miyauchi S."/>
            <person name="Serrano A."/>
            <person name="Linde D."/>
            <person name="Babiker R."/>
            <person name="Drula E."/>
            <person name="Ayuso-Fernandez I."/>
            <person name="Pacheco R."/>
            <person name="Padilla G."/>
            <person name="Ferreira P."/>
            <person name="Barriuso J."/>
            <person name="Kellner H."/>
            <person name="Castanera R."/>
            <person name="Alfaro M."/>
            <person name="Ramirez L."/>
            <person name="Pisabarro A.G."/>
            <person name="Kuo A."/>
            <person name="Tritt A."/>
            <person name="Lipzen A."/>
            <person name="He G."/>
            <person name="Yan M."/>
            <person name="Ng V."/>
            <person name="Cullen D."/>
            <person name="Martin F."/>
            <person name="Rosso M.-N."/>
            <person name="Henrissat B."/>
            <person name="Hibbett D."/>
            <person name="Martinez A.T."/>
            <person name="Grigoriev I.V."/>
        </authorList>
    </citation>
    <scope>NUCLEOTIDE SEQUENCE</scope>
    <source>
        <strain evidence="12">AH 40177</strain>
    </source>
</reference>
<evidence type="ECO:0000313" key="12">
    <source>
        <dbReference type="EMBL" id="KAF9065285.1"/>
    </source>
</evidence>
<keyword evidence="6 11" id="KW-0175">Coiled coil</keyword>
<evidence type="ECO:0000256" key="2">
    <source>
        <dbReference type="ARBA" id="ARBA00022454"/>
    </source>
</evidence>
<sequence>MSIEVPEAIKVIQDMTAMMGPDEDFMIIHEAEQSIKASRAQKEKEIAEAYANLKALSKVLDAARQSATRPKTVPSAEAHAAAVNELDNSKLSLVKSISDAENRLASQETELAALKEEWLRLHHYDPATEHEKDLDGTVLRLKILRGMGFGVALDENSQVSNVLVRSQSGDVHPVSLSTNQPRPEYVRQLWKLAAS</sequence>
<dbReference type="GO" id="GO:0031262">
    <property type="term" value="C:Ndc80 complex"/>
    <property type="evidence" value="ECO:0007669"/>
    <property type="project" value="TreeGrafter"/>
</dbReference>
<comment type="similarity">
    <text evidence="1 10">Belongs to the SPC24 family.</text>
</comment>
<evidence type="ECO:0000313" key="13">
    <source>
        <dbReference type="Proteomes" id="UP000772434"/>
    </source>
</evidence>